<dbReference type="PANTHER" id="PTHR31672:SF2">
    <property type="entry name" value="F-BOX DOMAIN-CONTAINING PROTEIN"/>
    <property type="match status" value="1"/>
</dbReference>
<dbReference type="PANTHER" id="PTHR31672">
    <property type="entry name" value="BNACNNG10540D PROTEIN"/>
    <property type="match status" value="1"/>
</dbReference>
<dbReference type="CDD" id="cd22157">
    <property type="entry name" value="F-box_AtFBW1-like"/>
    <property type="match status" value="1"/>
</dbReference>
<proteinExistence type="predicted"/>
<dbReference type="SMART" id="SM00256">
    <property type="entry name" value="FBOX"/>
    <property type="match status" value="1"/>
</dbReference>
<reference evidence="3" key="1">
    <citation type="journal article" date="2018" name="DNA Res.">
        <title>Multiple hybrid de novo genome assembly of finger millet, an orphan allotetraploid crop.</title>
        <authorList>
            <person name="Hatakeyama M."/>
            <person name="Aluri S."/>
            <person name="Balachadran M.T."/>
            <person name="Sivarajan S.R."/>
            <person name="Patrignani A."/>
            <person name="Gruter S."/>
            <person name="Poveda L."/>
            <person name="Shimizu-Inatsugi R."/>
            <person name="Baeten J."/>
            <person name="Francoijs K.J."/>
            <person name="Nataraja K.N."/>
            <person name="Reddy Y.A.N."/>
            <person name="Phadnis S."/>
            <person name="Ravikumar R.L."/>
            <person name="Schlapbach R."/>
            <person name="Sreeman S.M."/>
            <person name="Shimizu K.K."/>
        </authorList>
    </citation>
    <scope>NUCLEOTIDE SEQUENCE</scope>
</reference>
<gene>
    <name evidence="3" type="primary">gb03236</name>
    <name evidence="4" type="synonym">gb03316</name>
    <name evidence="3" type="ORF">PR202_gb03236</name>
    <name evidence="4" type="ORF">PR202_gb03316</name>
</gene>
<dbReference type="PROSITE" id="PS50181">
    <property type="entry name" value="FBOX"/>
    <property type="match status" value="1"/>
</dbReference>
<feature type="domain" description="F-box" evidence="2">
    <location>
        <begin position="13"/>
        <end position="58"/>
    </location>
</feature>
<dbReference type="InterPro" id="IPR001810">
    <property type="entry name" value="F-box_dom"/>
</dbReference>
<dbReference type="Proteomes" id="UP001054889">
    <property type="component" value="Unassembled WGS sequence"/>
</dbReference>
<dbReference type="EMBL" id="BQKI01000072">
    <property type="protein sequence ID" value="GJN16339.1"/>
    <property type="molecule type" value="Genomic_DNA"/>
</dbReference>
<protein>
    <recommendedName>
        <fullName evidence="2">F-box domain-containing protein</fullName>
    </recommendedName>
</protein>
<feature type="compositionally biased region" description="Acidic residues" evidence="1">
    <location>
        <begin position="139"/>
        <end position="156"/>
    </location>
</feature>
<dbReference type="AlphaFoldDB" id="A0AAV5E2C6"/>
<sequence length="173" mass="19301">MGMQWSNPVAATASHGRVLPQDVLFDILLRLPAKDICRFCAVCRHWQSLTSESLFIEAHTARHPPDPLITASYSDDDGQHVRAILMDLSGRVVKRVPCEAGFMLVQSRLDLICVSHPGGRFSVINPATGDIRRLPETPPEYEEDYTDSSSEDEEWDRDPSYTVFALGRVDSTG</sequence>
<evidence type="ECO:0000313" key="3">
    <source>
        <dbReference type="EMBL" id="GJN16270.1"/>
    </source>
</evidence>
<dbReference type="InterPro" id="IPR036047">
    <property type="entry name" value="F-box-like_dom_sf"/>
</dbReference>
<evidence type="ECO:0000313" key="4">
    <source>
        <dbReference type="EMBL" id="GJN16339.1"/>
    </source>
</evidence>
<evidence type="ECO:0000313" key="5">
    <source>
        <dbReference type="Proteomes" id="UP001054889"/>
    </source>
</evidence>
<dbReference type="Pfam" id="PF12937">
    <property type="entry name" value="F-box-like"/>
    <property type="match status" value="1"/>
</dbReference>
<dbReference type="SUPFAM" id="SSF81383">
    <property type="entry name" value="F-box domain"/>
    <property type="match status" value="1"/>
</dbReference>
<name>A0AAV5E2C6_ELECO</name>
<dbReference type="Gene3D" id="1.20.1280.50">
    <property type="match status" value="1"/>
</dbReference>
<accession>A0AAV5E2C6</accession>
<evidence type="ECO:0000256" key="1">
    <source>
        <dbReference type="SAM" id="MobiDB-lite"/>
    </source>
</evidence>
<dbReference type="EMBL" id="BQKI01000072">
    <property type="protein sequence ID" value="GJN16270.1"/>
    <property type="molecule type" value="Genomic_DNA"/>
</dbReference>
<keyword evidence="5" id="KW-1185">Reference proteome</keyword>
<evidence type="ECO:0000259" key="2">
    <source>
        <dbReference type="PROSITE" id="PS50181"/>
    </source>
</evidence>
<reference evidence="3" key="2">
    <citation type="submission" date="2021-12" db="EMBL/GenBank/DDBJ databases">
        <title>Resequencing data analysis of finger millet.</title>
        <authorList>
            <person name="Hatakeyama M."/>
            <person name="Aluri S."/>
            <person name="Balachadran M.T."/>
            <person name="Sivarajan S.R."/>
            <person name="Poveda L."/>
            <person name="Shimizu-Inatsugi R."/>
            <person name="Schlapbach R."/>
            <person name="Sreeman S.M."/>
            <person name="Shimizu K.K."/>
        </authorList>
    </citation>
    <scope>NUCLEOTIDE SEQUENCE</scope>
</reference>
<feature type="region of interest" description="Disordered" evidence="1">
    <location>
        <begin position="132"/>
        <end position="160"/>
    </location>
</feature>
<dbReference type="InterPro" id="IPR050796">
    <property type="entry name" value="SCF_F-box_component"/>
</dbReference>
<comment type="caution">
    <text evidence="3">The sequence shown here is derived from an EMBL/GenBank/DDBJ whole genome shotgun (WGS) entry which is preliminary data.</text>
</comment>
<organism evidence="3 5">
    <name type="scientific">Eleusine coracana subsp. coracana</name>
    <dbReference type="NCBI Taxonomy" id="191504"/>
    <lineage>
        <taxon>Eukaryota</taxon>
        <taxon>Viridiplantae</taxon>
        <taxon>Streptophyta</taxon>
        <taxon>Embryophyta</taxon>
        <taxon>Tracheophyta</taxon>
        <taxon>Spermatophyta</taxon>
        <taxon>Magnoliopsida</taxon>
        <taxon>Liliopsida</taxon>
        <taxon>Poales</taxon>
        <taxon>Poaceae</taxon>
        <taxon>PACMAD clade</taxon>
        <taxon>Chloridoideae</taxon>
        <taxon>Cynodonteae</taxon>
        <taxon>Eleusininae</taxon>
        <taxon>Eleusine</taxon>
    </lineage>
</organism>